<keyword evidence="2" id="KW-1185">Reference proteome</keyword>
<gene>
    <name evidence="1" type="ORF">WMO17_06730</name>
</gene>
<dbReference type="Proteomes" id="UP001496146">
    <property type="component" value="Unassembled WGS sequence"/>
</dbReference>
<reference evidence="1 2" key="1">
    <citation type="submission" date="2024-03" db="EMBL/GenBank/DDBJ databases">
        <title>Human intestinal bacterial collection.</title>
        <authorList>
            <person name="Pauvert C."/>
            <person name="Hitch T.C.A."/>
            <person name="Clavel T."/>
        </authorList>
    </citation>
    <scope>NUCLEOTIDE SEQUENCE [LARGE SCALE GENOMIC DNA]</scope>
    <source>
        <strain evidence="1 2">CLA-JM-H7-B</strain>
    </source>
</reference>
<proteinExistence type="predicted"/>
<dbReference type="RefSeq" id="WP_349137729.1">
    <property type="nucleotide sequence ID" value="NZ_JBBMEP010000010.1"/>
</dbReference>
<evidence type="ECO:0000313" key="1">
    <source>
        <dbReference type="EMBL" id="MEQ2377059.1"/>
    </source>
</evidence>
<dbReference type="EMBL" id="JBBMEP010000010">
    <property type="protein sequence ID" value="MEQ2377059.1"/>
    <property type="molecule type" value="Genomic_DNA"/>
</dbReference>
<name>A0ABV1BQE0_9FIRM</name>
<comment type="caution">
    <text evidence="1">The sequence shown here is derived from an EMBL/GenBank/DDBJ whole genome shotgun (WGS) entry which is preliminary data.</text>
</comment>
<sequence>MNNTIDFNTAKTIGTMSKKIDHIDDTVSSFFSFMHMVMQNELGNAEPYFAATSPVLDLTVIRPDDAPHILPCFDEADEGISISEDEPLSFRYNPKQVIKLMGKRYLVGPVIFHRFDDDGNFASLTMSDMYAIQKYLESSSVTLMIDRDKLTCICID</sequence>
<organism evidence="1 2">
    <name type="scientific">Faecalibacterium faecis</name>
    <dbReference type="NCBI Taxonomy" id="3133157"/>
    <lineage>
        <taxon>Bacteria</taxon>
        <taxon>Bacillati</taxon>
        <taxon>Bacillota</taxon>
        <taxon>Clostridia</taxon>
        <taxon>Eubacteriales</taxon>
        <taxon>Oscillospiraceae</taxon>
        <taxon>Faecalibacterium</taxon>
    </lineage>
</organism>
<evidence type="ECO:0000313" key="2">
    <source>
        <dbReference type="Proteomes" id="UP001496146"/>
    </source>
</evidence>
<protein>
    <submittedName>
        <fullName evidence="1">Uncharacterized protein</fullName>
    </submittedName>
</protein>
<accession>A0ABV1BQE0</accession>